<dbReference type="OrthoDB" id="5651768at2"/>
<protein>
    <submittedName>
        <fullName evidence="1">Uncharacterized protein</fullName>
    </submittedName>
</protein>
<keyword evidence="2" id="KW-1185">Reference proteome</keyword>
<reference evidence="1 2" key="1">
    <citation type="submission" date="2015-11" db="EMBL/GenBank/DDBJ databases">
        <title>Genomic analysis of 38 Legionella species identifies large and diverse effector repertoires.</title>
        <authorList>
            <person name="Burstein D."/>
            <person name="Amaro F."/>
            <person name="Zusman T."/>
            <person name="Lifshitz Z."/>
            <person name="Cohen O."/>
            <person name="Gilbert J.A."/>
            <person name="Pupko T."/>
            <person name="Shuman H.A."/>
            <person name="Segal G."/>
        </authorList>
    </citation>
    <scope>NUCLEOTIDE SEQUENCE [LARGE SCALE GENOMIC DNA]</scope>
    <source>
        <strain evidence="1 2">SC-63-C7</strain>
    </source>
</reference>
<comment type="caution">
    <text evidence="1">The sequence shown here is derived from an EMBL/GenBank/DDBJ whole genome shotgun (WGS) entry which is preliminary data.</text>
</comment>
<dbReference type="Proteomes" id="UP000054703">
    <property type="component" value="Unassembled WGS sequence"/>
</dbReference>
<dbReference type="RefSeq" id="WP_058515948.1">
    <property type="nucleotide sequence ID" value="NZ_CAAAIH010000012.1"/>
</dbReference>
<evidence type="ECO:0000313" key="2">
    <source>
        <dbReference type="Proteomes" id="UP000054703"/>
    </source>
</evidence>
<dbReference type="PATRIC" id="fig|45074.5.peg.4380"/>
<gene>
    <name evidence="1" type="ORF">Lsan_4078</name>
</gene>
<dbReference type="STRING" id="45074.Lsan_4078"/>
<sequence>MSSQLQLFSDIEPMLLQYKNANALTRRDMLLNAITGVQKLSGEITSKNEAKEHYRVLSYTATLINYADILNRMENQQFFDILFDFYKMDLDAELCDWFEFGSPVQMRLKKPISEYTPEIWEKFRTAQKDHLKKIGTETSFDLDQLDIHHPPANQLYPIQIQMLRKLFNEAVDRISVNTKGQIRFAKRHGFYLLPGGGMVETSDSTVEMLAYKMLQEHLEEEHANLYIKAASLYNELDKTLFDQRLLEILDSQQAKSLPNNFQKILKKIINDENTNSKCLHDVINTIDEQKENEKNAHVRKSLIELRALIQVQTFELTPLFAKAFTYIIENTKCVDIQQYLDTRAVGGFQISHVFIFNYPLEEWFKKKFNGVNDALGDDISGSKIERLTLLESITQFKKIKFSHLLIGLAAYNEALDNHILQISTVWDNDQFEVARKAIVSDAAQFLNPVNI</sequence>
<accession>A0A0W0YAK9</accession>
<dbReference type="EMBL" id="LNYU01000091">
    <property type="protein sequence ID" value="KTD53668.1"/>
    <property type="molecule type" value="Genomic_DNA"/>
</dbReference>
<evidence type="ECO:0000313" key="1">
    <source>
        <dbReference type="EMBL" id="KTD53668.1"/>
    </source>
</evidence>
<proteinExistence type="predicted"/>
<organism evidence="1 2">
    <name type="scientific">Legionella santicrucis</name>
    <dbReference type="NCBI Taxonomy" id="45074"/>
    <lineage>
        <taxon>Bacteria</taxon>
        <taxon>Pseudomonadati</taxon>
        <taxon>Pseudomonadota</taxon>
        <taxon>Gammaproteobacteria</taxon>
        <taxon>Legionellales</taxon>
        <taxon>Legionellaceae</taxon>
        <taxon>Legionella</taxon>
    </lineage>
</organism>
<dbReference type="AlphaFoldDB" id="A0A0W0YAK9"/>
<name>A0A0W0YAK9_9GAMM</name>